<gene>
    <name evidence="1" type="ORF">FXF62_10580</name>
</gene>
<dbReference type="AlphaFoldDB" id="A0A5B0DB75"/>
<dbReference type="EMBL" id="VSJJ01000018">
    <property type="protein sequence ID" value="KAA0963172.1"/>
    <property type="molecule type" value="Genomic_DNA"/>
</dbReference>
<organism evidence="1 2">
    <name type="scientific">Streptococcus cristatus</name>
    <dbReference type="NCBI Taxonomy" id="45634"/>
    <lineage>
        <taxon>Bacteria</taxon>
        <taxon>Bacillati</taxon>
        <taxon>Bacillota</taxon>
        <taxon>Bacilli</taxon>
        <taxon>Lactobacillales</taxon>
        <taxon>Streptococcaceae</taxon>
        <taxon>Streptococcus</taxon>
    </lineage>
</organism>
<name>A0A5B0DB75_STRCR</name>
<comment type="caution">
    <text evidence="1">The sequence shown here is derived from an EMBL/GenBank/DDBJ whole genome shotgun (WGS) entry which is preliminary data.</text>
</comment>
<proteinExistence type="predicted"/>
<accession>A0A5B0DB75</accession>
<evidence type="ECO:0008006" key="3">
    <source>
        <dbReference type="Google" id="ProtNLM"/>
    </source>
</evidence>
<sequence>MKKAFALIMTLFALTGCNNQEQPQEDEIYQKGTEKIIPAEDFKNTPVGEYGIVNSDLYGEWPDGTKMVIYDKVEKIVDPSAVFTKYLVHLNGDKNQPAILKVFVKEEEQLDVLQVSKFYVRSNGFINYSGQKIPLLLVDGYEY</sequence>
<evidence type="ECO:0000313" key="2">
    <source>
        <dbReference type="Proteomes" id="UP000323039"/>
    </source>
</evidence>
<evidence type="ECO:0000313" key="1">
    <source>
        <dbReference type="EMBL" id="KAA0963172.1"/>
    </source>
</evidence>
<dbReference type="PROSITE" id="PS51257">
    <property type="entry name" value="PROKAR_LIPOPROTEIN"/>
    <property type="match status" value="1"/>
</dbReference>
<protein>
    <recommendedName>
        <fullName evidence="3">Lipoprotein</fullName>
    </recommendedName>
</protein>
<dbReference type="Proteomes" id="UP000323039">
    <property type="component" value="Unassembled WGS sequence"/>
</dbReference>
<dbReference type="RefSeq" id="WP_149518703.1">
    <property type="nucleotide sequence ID" value="NZ_VSJJ01000018.1"/>
</dbReference>
<reference evidence="1 2" key="1">
    <citation type="submission" date="2019-08" db="EMBL/GenBank/DDBJ databases">
        <title>Genome sequence and analysis of Streptococcus cristatus strain S22 isolated from throat swab of children scarlet fever in Hangzhou, China.</title>
        <authorList>
            <person name="Huang Y."/>
            <person name="Xie L."/>
        </authorList>
    </citation>
    <scope>NUCLEOTIDE SEQUENCE [LARGE SCALE GENOMIC DNA]</scope>
    <source>
        <strain evidence="1 2">S22</strain>
    </source>
</reference>